<dbReference type="AlphaFoldDB" id="I0A0L5"/>
<protein>
    <recommendedName>
        <fullName evidence="2">DUF1616 domain-containing protein</fullName>
    </recommendedName>
</protein>
<dbReference type="eggNOG" id="arCOG02884">
    <property type="taxonomic scope" value="Archaea"/>
</dbReference>
<feature type="transmembrane region" description="Helical" evidence="1">
    <location>
        <begin position="15"/>
        <end position="35"/>
    </location>
</feature>
<reference evidence="4" key="1">
    <citation type="submission" date="2012-03" db="EMBL/GenBank/DDBJ databases">
        <title>Fervidicoccus fontis complete genome analysis confirms its distinct phylogenetic position and predicts its environmental function.</title>
        <authorList>
            <person name="Lebedinsky A.V."/>
            <person name="Mardanov A.V."/>
            <person name="Gumerov V.M."/>
            <person name="Beletsky A.V."/>
            <person name="Kublanov I.V."/>
            <person name="Perevalova A.A."/>
            <person name="Bonch-Osmolovskaya E.A."/>
            <person name="Ravin N.V."/>
            <person name="Skryabin K.G."/>
        </authorList>
    </citation>
    <scope>NUCLEOTIDE SEQUENCE [LARGE SCALE GENOMIC DNA]</scope>
    <source>
        <strain evidence="4">DSM 19380 / VKM B-2539 / Kam940</strain>
    </source>
</reference>
<feature type="domain" description="DUF1616" evidence="2">
    <location>
        <begin position="17"/>
        <end position="142"/>
    </location>
</feature>
<dbReference type="InterPro" id="IPR011674">
    <property type="entry name" value="DUF1616"/>
</dbReference>
<dbReference type="HOGENOM" id="CLU_134835_0_0_2"/>
<keyword evidence="1" id="KW-0472">Membrane</keyword>
<keyword evidence="1" id="KW-1133">Transmembrane helix</keyword>
<dbReference type="InParanoid" id="I0A0L5"/>
<proteinExistence type="predicted"/>
<keyword evidence="1" id="KW-0812">Transmembrane</keyword>
<reference evidence="3 4" key="2">
    <citation type="journal article" date="2014" name="Extremophiles">
        <title>Analysis of the complete genome of Fervidococcus fontis confirms the distinct phylogenetic position of the order Fervidicoccales and suggests its environmental function.</title>
        <authorList>
            <person name="Lebedinsky A.V."/>
            <person name="Mardanov A.V."/>
            <person name="Kublanov I.V."/>
            <person name="Gumerov V.M."/>
            <person name="Beletsky A.V."/>
            <person name="Perevalova A.A."/>
            <person name="Bidzhieva S.Kh."/>
            <person name="Bonch-Osmolovskaya E.A."/>
            <person name="Skryabin K.G."/>
            <person name="Ravin N.V."/>
        </authorList>
    </citation>
    <scope>NUCLEOTIDE SEQUENCE [LARGE SCALE GENOMIC DNA]</scope>
    <source>
        <strain evidence="4">DSM 19380 / VKM B-2539 / Kam940</strain>
    </source>
</reference>
<sequence length="172" mass="19199">MVGEEKMSFIMDEEVFAVILAIIVVGSVLGVAMIIRPSSEEPFTALGLLDQNCQIGSYPSTVVNGTNVNLCLFVYNHMGHPIYYEVVYKIGNNLTIPTNTTPSSSLAIKNWRGVLNNDDNETFHVSVPVYANNNETSVALIFELWIYNLTTNEWQYTGIWNHLYVNITFPGG</sequence>
<evidence type="ECO:0000313" key="4">
    <source>
        <dbReference type="Proteomes" id="UP000007391"/>
    </source>
</evidence>
<dbReference type="Proteomes" id="UP000007391">
    <property type="component" value="Chromosome"/>
</dbReference>
<organism evidence="3 4">
    <name type="scientific">Fervidicoccus fontis (strain DSM 19380 / JCM 18336 / VKM B-2539 / Kam940)</name>
    <dbReference type="NCBI Taxonomy" id="1163730"/>
    <lineage>
        <taxon>Archaea</taxon>
        <taxon>Thermoproteota</taxon>
        <taxon>Thermoprotei</taxon>
        <taxon>Fervidicoccales</taxon>
        <taxon>Fervidicoccaceae</taxon>
        <taxon>Fervidicoccus</taxon>
    </lineage>
</organism>
<accession>I0A0L5</accession>
<name>I0A0L5_FERFK</name>
<gene>
    <name evidence="3" type="ordered locus">FFONT_0532</name>
</gene>
<dbReference type="Pfam" id="PF07760">
    <property type="entry name" value="DUF1616"/>
    <property type="match status" value="1"/>
</dbReference>
<dbReference type="KEGG" id="ffo:FFONT_0532"/>
<evidence type="ECO:0000313" key="3">
    <source>
        <dbReference type="EMBL" id="AFH42522.1"/>
    </source>
</evidence>
<evidence type="ECO:0000256" key="1">
    <source>
        <dbReference type="SAM" id="Phobius"/>
    </source>
</evidence>
<dbReference type="STRING" id="1163730.FFONT_0532"/>
<evidence type="ECO:0000259" key="2">
    <source>
        <dbReference type="Pfam" id="PF07760"/>
    </source>
</evidence>
<dbReference type="EMBL" id="CP003423">
    <property type="protein sequence ID" value="AFH42522.1"/>
    <property type="molecule type" value="Genomic_DNA"/>
</dbReference>
<keyword evidence="4" id="KW-1185">Reference proteome</keyword>